<evidence type="ECO:0000256" key="3">
    <source>
        <dbReference type="ARBA" id="ARBA00022525"/>
    </source>
</evidence>
<reference evidence="7 10" key="1">
    <citation type="submission" date="2021-07" db="EMBL/GenBank/DDBJ databases">
        <authorList>
            <person name="Imarazene B."/>
            <person name="Zahm M."/>
            <person name="Klopp C."/>
            <person name="Cabau C."/>
            <person name="Beille S."/>
            <person name="Jouanno E."/>
            <person name="Castinel A."/>
            <person name="Lluch J."/>
            <person name="Gil L."/>
            <person name="Kuchtly C."/>
            <person name="Lopez Roques C."/>
            <person name="Donnadieu C."/>
            <person name="Parrinello H."/>
            <person name="Journot L."/>
            <person name="Du K."/>
            <person name="Schartl M."/>
            <person name="Retaux S."/>
            <person name="Guiguen Y."/>
        </authorList>
    </citation>
    <scope>NUCLEOTIDE SEQUENCE [LARGE SCALE GENOMIC DNA]</scope>
    <source>
        <strain evidence="7">Pach_M1</strain>
        <tissue evidence="7">Testis</tissue>
    </source>
</reference>
<comment type="similarity">
    <text evidence="2">Belongs to the LEG1 family.</text>
</comment>
<dbReference type="EMBL" id="JAICCE010000001">
    <property type="protein sequence ID" value="KAG9282313.1"/>
    <property type="molecule type" value="Genomic_DNA"/>
</dbReference>
<evidence type="ECO:0000256" key="2">
    <source>
        <dbReference type="ARBA" id="ARBA00009122"/>
    </source>
</evidence>
<evidence type="ECO:0000256" key="4">
    <source>
        <dbReference type="ARBA" id="ARBA00022729"/>
    </source>
</evidence>
<accession>A0A8B9LBQ5</accession>
<evidence type="ECO:0000256" key="6">
    <source>
        <dbReference type="SAM" id="SignalP"/>
    </source>
</evidence>
<evidence type="ECO:0000313" key="10">
    <source>
        <dbReference type="Proteomes" id="UP000752171"/>
    </source>
</evidence>
<keyword evidence="4 6" id="KW-0732">Signal</keyword>
<dbReference type="PANTHER" id="PTHR18820:SF1">
    <property type="entry name" value="PROTEIN LEG1 HOMOLOG"/>
    <property type="match status" value="1"/>
</dbReference>
<dbReference type="Ensembl" id="ENSAMXT00005054208.1">
    <property type="protein sequence ID" value="ENSAMXP00005050009.1"/>
    <property type="gene ID" value="ENSAMXG00005022747.1"/>
</dbReference>
<organism evidence="8 9">
    <name type="scientific">Astyanax mexicanus</name>
    <name type="common">Blind cave fish</name>
    <name type="synonym">Astyanax fasciatus mexicanus</name>
    <dbReference type="NCBI Taxonomy" id="7994"/>
    <lineage>
        <taxon>Eukaryota</taxon>
        <taxon>Metazoa</taxon>
        <taxon>Chordata</taxon>
        <taxon>Craniata</taxon>
        <taxon>Vertebrata</taxon>
        <taxon>Euteleostomi</taxon>
        <taxon>Actinopterygii</taxon>
        <taxon>Neopterygii</taxon>
        <taxon>Teleostei</taxon>
        <taxon>Ostariophysi</taxon>
        <taxon>Characiformes</taxon>
        <taxon>Characoidei</taxon>
        <taxon>Acestrorhamphidae</taxon>
        <taxon>Acestrorhamphinae</taxon>
        <taxon>Astyanax</taxon>
    </lineage>
</organism>
<feature type="chain" id="PRO_5044669627" evidence="6">
    <location>
        <begin position="20"/>
        <end position="357"/>
    </location>
</feature>
<evidence type="ECO:0000256" key="5">
    <source>
        <dbReference type="ARBA" id="ARBA00023180"/>
    </source>
</evidence>
<keyword evidence="3" id="KW-0964">Secreted</keyword>
<dbReference type="OrthoDB" id="17046at2759"/>
<comment type="subcellular location">
    <subcellularLocation>
        <location evidence="1">Secreted</location>
    </subcellularLocation>
</comment>
<dbReference type="InterPro" id="IPR008499">
    <property type="entry name" value="Leg1"/>
</dbReference>
<reference evidence="8" key="2">
    <citation type="submission" date="2025-05" db="UniProtKB">
        <authorList>
            <consortium name="Ensembl"/>
        </authorList>
    </citation>
    <scope>IDENTIFICATION</scope>
</reference>
<proteinExistence type="inferred from homology"/>
<dbReference type="GO" id="GO:0005615">
    <property type="term" value="C:extracellular space"/>
    <property type="evidence" value="ECO:0007669"/>
    <property type="project" value="TreeGrafter"/>
</dbReference>
<gene>
    <name evidence="8" type="primary">leg1.1</name>
    <name evidence="7" type="ORF">AMEX_G952</name>
</gene>
<dbReference type="Pfam" id="PF05612">
    <property type="entry name" value="Leg1"/>
    <property type="match status" value="1"/>
</dbReference>
<dbReference type="AlphaFoldDB" id="A0A8B9LBQ5"/>
<protein>
    <submittedName>
        <fullName evidence="8">Chromosome 6 open reading frame 58</fullName>
    </submittedName>
</protein>
<evidence type="ECO:0000313" key="7">
    <source>
        <dbReference type="EMBL" id="KAG9282313.1"/>
    </source>
</evidence>
<evidence type="ECO:0000313" key="9">
    <source>
        <dbReference type="Proteomes" id="UP000694621"/>
    </source>
</evidence>
<feature type="signal peptide" evidence="6">
    <location>
        <begin position="1"/>
        <end position="19"/>
    </location>
</feature>
<evidence type="ECO:0000256" key="1">
    <source>
        <dbReference type="ARBA" id="ARBA00004613"/>
    </source>
</evidence>
<sequence>MQLSRSAVVFALLVTVCRAAVVTENGLPILWGSAPSMLSELPQADGVVRPDPFDYLQRMAMYRLMINATDPYMSSMGPAANENPLWGLPLQLGWKLRSGRLVDPTGVSTCGQESFSPVCIATSSWWGCVNYHLSVLPFLAAVEAGVVGDGQAQVEIQVPAEVAAHYCSSTCSSTHPDAMIKWLTFFQSLKTISASEVSDEEKRDQILGLMWSAQLASLDTAASTCADKKALYSGKEVAFSESWLSSAQYVGAAHFSSGLDRSVQFMRPLPSRVLLQTDIPPNIADLSTEENHTLYIFGWMTTANKLLGGSLTLMWQKAMCTSAAREKGRTLLNDLLFNPQFATSSMLSILSEMITKC</sequence>
<evidence type="ECO:0000313" key="8">
    <source>
        <dbReference type="Ensembl" id="ENSAMXP00005050009.1"/>
    </source>
</evidence>
<dbReference type="KEGG" id="amex:103038839"/>
<dbReference type="Proteomes" id="UP000752171">
    <property type="component" value="Unassembled WGS sequence"/>
</dbReference>
<dbReference type="GeneID" id="103038839"/>
<name>A0A8B9LBQ5_ASTMX</name>
<dbReference type="PANTHER" id="PTHR18820">
    <property type="entry name" value="LEG1"/>
    <property type="match status" value="1"/>
</dbReference>
<dbReference type="Proteomes" id="UP000694621">
    <property type="component" value="Unplaced"/>
</dbReference>
<keyword evidence="5" id="KW-0325">Glycoprotein</keyword>